<reference evidence="3" key="1">
    <citation type="submission" date="2014-11" db="EMBL/GenBank/DDBJ databases">
        <authorList>
            <person name="Otto D Thomas"/>
            <person name="Naeem Raeece"/>
        </authorList>
    </citation>
    <scope>NUCLEOTIDE SEQUENCE</scope>
</reference>
<dbReference type="AlphaFoldDB" id="A0A0G4HJQ6"/>
<dbReference type="SUPFAM" id="SSF51197">
    <property type="entry name" value="Clavaminate synthase-like"/>
    <property type="match status" value="1"/>
</dbReference>
<feature type="compositionally biased region" description="Basic and acidic residues" evidence="1">
    <location>
        <begin position="1"/>
        <end position="16"/>
    </location>
</feature>
<feature type="domain" description="JmjC" evidence="2">
    <location>
        <begin position="141"/>
        <end position="310"/>
    </location>
</feature>
<dbReference type="SMART" id="SM00558">
    <property type="entry name" value="JmjC"/>
    <property type="match status" value="1"/>
</dbReference>
<name>A0A0G4HJQ6_9ALVE</name>
<sequence length="599" mass="65925">MQRDRQKDGKSQEKEGKGHKRPRRETSHEEEKSAARPLAPVPSGQREALSSSSDSDGKSSEAGGETESVCGSALLDSLLGSKMSVFLESLGMNVLTHEIEDEETYVQIENGFFHGDLRKVLVQSRDDTNRCPTSDDIENLSTSFDNRETVSVPFVFTDLACKLREALAALLDYRFPDMEVGMYFSKAGGAPKEFHVDTNHNLTVQLYGEKQWRIMPGCPSIVCNRSVKDEIQTRLDRETETPQNPSPPLSSSPPTPVCTYTLRPGSLIYVPPGFWHSVAPVSGASIVSIDFRFSEPPACKSISEALFTELFLYQRKEWEEGRRPSPERKLKGTRGQAAASHSNFSSDCSTRAAHEEALALLDKVKSTPDETQTRQPSLSSPPRSLSVLSSHDFLASCLQRNPPLRSLPSEPERSDGFLRAVSLSVAAAQLRERGLISPAEEKGEKGGPRMQISAQPLQTSSSSSSRRKGRGNETASADRQDSLPTGPTLSSRRLQMHRLVSLRVRFVCAAASLLDVCLLSTSPLTATDFLRHRVEVEVSDQRDAQLARSLLDRLSTASEGTGLVLSSQREWAQMSEQAQTEIDLLIDILVFARAVIPLP</sequence>
<proteinExistence type="predicted"/>
<evidence type="ECO:0000259" key="2">
    <source>
        <dbReference type="PROSITE" id="PS51184"/>
    </source>
</evidence>
<accession>A0A0G4HJQ6</accession>
<dbReference type="CDD" id="cd02208">
    <property type="entry name" value="cupin_RmlC-like"/>
    <property type="match status" value="1"/>
</dbReference>
<feature type="compositionally biased region" description="Basic and acidic residues" evidence="1">
    <location>
        <begin position="321"/>
        <end position="330"/>
    </location>
</feature>
<feature type="compositionally biased region" description="Polar residues" evidence="1">
    <location>
        <begin position="339"/>
        <end position="349"/>
    </location>
</feature>
<protein>
    <recommendedName>
        <fullName evidence="2">JmjC domain-containing protein</fullName>
    </recommendedName>
</protein>
<evidence type="ECO:0000256" key="1">
    <source>
        <dbReference type="SAM" id="MobiDB-lite"/>
    </source>
</evidence>
<dbReference type="VEuPathDB" id="CryptoDB:Cvel_7152"/>
<dbReference type="EMBL" id="CDMZ01002926">
    <property type="protein sequence ID" value="CEM44415.1"/>
    <property type="molecule type" value="Genomic_DNA"/>
</dbReference>
<feature type="compositionally biased region" description="Basic and acidic residues" evidence="1">
    <location>
        <begin position="434"/>
        <end position="447"/>
    </location>
</feature>
<feature type="region of interest" description="Disordered" evidence="1">
    <location>
        <begin position="1"/>
        <end position="67"/>
    </location>
</feature>
<dbReference type="PROSITE" id="PS51184">
    <property type="entry name" value="JMJC"/>
    <property type="match status" value="1"/>
</dbReference>
<feature type="compositionally biased region" description="Pro residues" evidence="1">
    <location>
        <begin position="244"/>
        <end position="256"/>
    </location>
</feature>
<feature type="compositionally biased region" description="Basic and acidic residues" evidence="1">
    <location>
        <begin position="363"/>
        <end position="372"/>
    </location>
</feature>
<dbReference type="PANTHER" id="PTHR12461">
    <property type="entry name" value="HYPOXIA-INDUCIBLE FACTOR 1 ALPHA INHIBITOR-RELATED"/>
    <property type="match status" value="1"/>
</dbReference>
<feature type="region of interest" description="Disordered" evidence="1">
    <location>
        <begin position="434"/>
        <end position="490"/>
    </location>
</feature>
<dbReference type="InterPro" id="IPR003347">
    <property type="entry name" value="JmjC_dom"/>
</dbReference>
<feature type="compositionally biased region" description="Basic and acidic residues" evidence="1">
    <location>
        <begin position="24"/>
        <end position="34"/>
    </location>
</feature>
<feature type="compositionally biased region" description="Low complexity" evidence="1">
    <location>
        <begin position="376"/>
        <end position="386"/>
    </location>
</feature>
<dbReference type="Gene3D" id="2.60.120.650">
    <property type="entry name" value="Cupin"/>
    <property type="match status" value="1"/>
</dbReference>
<gene>
    <name evidence="3" type="ORF">Cvel_7152</name>
</gene>
<dbReference type="Pfam" id="PF08007">
    <property type="entry name" value="JmjC_2"/>
    <property type="match status" value="1"/>
</dbReference>
<feature type="region of interest" description="Disordered" evidence="1">
    <location>
        <begin position="321"/>
        <end position="349"/>
    </location>
</feature>
<feature type="region of interest" description="Disordered" evidence="1">
    <location>
        <begin position="363"/>
        <end position="386"/>
    </location>
</feature>
<feature type="region of interest" description="Disordered" evidence="1">
    <location>
        <begin position="235"/>
        <end position="256"/>
    </location>
</feature>
<evidence type="ECO:0000313" key="3">
    <source>
        <dbReference type="EMBL" id="CEM44415.1"/>
    </source>
</evidence>
<dbReference type="PANTHER" id="PTHR12461:SF105">
    <property type="entry name" value="HYPOXIA-INDUCIBLE FACTOR 1-ALPHA INHIBITOR"/>
    <property type="match status" value="1"/>
</dbReference>
<organism evidence="3">
    <name type="scientific">Chromera velia CCMP2878</name>
    <dbReference type="NCBI Taxonomy" id="1169474"/>
    <lineage>
        <taxon>Eukaryota</taxon>
        <taxon>Sar</taxon>
        <taxon>Alveolata</taxon>
        <taxon>Colpodellida</taxon>
        <taxon>Chromeraceae</taxon>
        <taxon>Chromera</taxon>
    </lineage>
</organism>